<dbReference type="CDD" id="cd08368">
    <property type="entry name" value="LIM"/>
    <property type="match status" value="1"/>
</dbReference>
<dbReference type="SUPFAM" id="SSF57716">
    <property type="entry name" value="Glucocorticoid receptor-like (DNA-binding domain)"/>
    <property type="match status" value="1"/>
</dbReference>
<dbReference type="PROSITE" id="PS50023">
    <property type="entry name" value="LIM_DOMAIN_2"/>
    <property type="match status" value="2"/>
</dbReference>
<evidence type="ECO:0000256" key="2">
    <source>
        <dbReference type="ARBA" id="ARBA00022737"/>
    </source>
</evidence>
<gene>
    <name evidence="8" type="ORF">FN846DRAFT_570163</name>
</gene>
<feature type="compositionally biased region" description="Basic and acidic residues" evidence="6">
    <location>
        <begin position="189"/>
        <end position="198"/>
    </location>
</feature>
<organism evidence="8 9">
    <name type="scientific">Sphaerosporella brunnea</name>
    <dbReference type="NCBI Taxonomy" id="1250544"/>
    <lineage>
        <taxon>Eukaryota</taxon>
        <taxon>Fungi</taxon>
        <taxon>Dikarya</taxon>
        <taxon>Ascomycota</taxon>
        <taxon>Pezizomycotina</taxon>
        <taxon>Pezizomycetes</taxon>
        <taxon>Pezizales</taxon>
        <taxon>Pyronemataceae</taxon>
        <taxon>Sphaerosporella</taxon>
    </lineage>
</organism>
<dbReference type="OrthoDB" id="1112565at2759"/>
<evidence type="ECO:0000256" key="3">
    <source>
        <dbReference type="ARBA" id="ARBA00022833"/>
    </source>
</evidence>
<proteinExistence type="predicted"/>
<feature type="domain" description="LIM zinc-binding" evidence="7">
    <location>
        <begin position="580"/>
        <end position="638"/>
    </location>
</feature>
<dbReference type="InterPro" id="IPR001781">
    <property type="entry name" value="Znf_LIM"/>
</dbReference>
<evidence type="ECO:0000256" key="6">
    <source>
        <dbReference type="SAM" id="MobiDB-lite"/>
    </source>
</evidence>
<dbReference type="GO" id="GO:0046872">
    <property type="term" value="F:metal ion binding"/>
    <property type="evidence" value="ECO:0007669"/>
    <property type="project" value="UniProtKB-KW"/>
</dbReference>
<dbReference type="Pfam" id="PF00412">
    <property type="entry name" value="LIM"/>
    <property type="match status" value="2"/>
</dbReference>
<dbReference type="Gene3D" id="2.10.110.10">
    <property type="entry name" value="Cysteine Rich Protein"/>
    <property type="match status" value="2"/>
</dbReference>
<feature type="region of interest" description="Disordered" evidence="6">
    <location>
        <begin position="56"/>
        <end position="223"/>
    </location>
</feature>
<evidence type="ECO:0000313" key="8">
    <source>
        <dbReference type="EMBL" id="KAA8910116.1"/>
    </source>
</evidence>
<dbReference type="PANTHER" id="PTHR24207:SF2">
    <property type="entry name" value="ZYX102 PROTEIN"/>
    <property type="match status" value="1"/>
</dbReference>
<dbReference type="InParanoid" id="A0A5J5F1Z2"/>
<feature type="compositionally biased region" description="Low complexity" evidence="6">
    <location>
        <begin position="649"/>
        <end position="660"/>
    </location>
</feature>
<name>A0A5J5F1Z2_9PEZI</name>
<evidence type="ECO:0000313" key="9">
    <source>
        <dbReference type="Proteomes" id="UP000326924"/>
    </source>
</evidence>
<feature type="compositionally biased region" description="Pro residues" evidence="6">
    <location>
        <begin position="328"/>
        <end position="337"/>
    </location>
</feature>
<reference evidence="8 9" key="1">
    <citation type="submission" date="2019-09" db="EMBL/GenBank/DDBJ databases">
        <title>Draft genome of the ectomycorrhizal ascomycete Sphaerosporella brunnea.</title>
        <authorList>
            <consortium name="DOE Joint Genome Institute"/>
            <person name="Benucci G.M."/>
            <person name="Marozzi G."/>
            <person name="Antonielli L."/>
            <person name="Sanchez S."/>
            <person name="Marco P."/>
            <person name="Wang X."/>
            <person name="Falini L.B."/>
            <person name="Barry K."/>
            <person name="Haridas S."/>
            <person name="Lipzen A."/>
            <person name="Labutti K."/>
            <person name="Grigoriev I.V."/>
            <person name="Murat C."/>
            <person name="Martin F."/>
            <person name="Albertini E."/>
            <person name="Donnini D."/>
            <person name="Bonito G."/>
        </authorList>
    </citation>
    <scope>NUCLEOTIDE SEQUENCE [LARGE SCALE GENOMIC DNA]</scope>
    <source>
        <strain evidence="8 9">Sb_GMNB300</strain>
    </source>
</reference>
<keyword evidence="2" id="KW-0677">Repeat</keyword>
<dbReference type="EMBL" id="VXIS01000050">
    <property type="protein sequence ID" value="KAA8910116.1"/>
    <property type="molecule type" value="Genomic_DNA"/>
</dbReference>
<feature type="domain" description="LIM zinc-binding" evidence="7">
    <location>
        <begin position="516"/>
        <end position="579"/>
    </location>
</feature>
<evidence type="ECO:0000259" key="7">
    <source>
        <dbReference type="PROSITE" id="PS50023"/>
    </source>
</evidence>
<keyword evidence="1 5" id="KW-0479">Metal-binding</keyword>
<evidence type="ECO:0000256" key="5">
    <source>
        <dbReference type="PROSITE-ProRule" id="PRU00125"/>
    </source>
</evidence>
<dbReference type="PANTHER" id="PTHR24207">
    <property type="entry name" value="ZYX102 PROTEIN"/>
    <property type="match status" value="1"/>
</dbReference>
<keyword evidence="3 5" id="KW-0862">Zinc</keyword>
<dbReference type="AlphaFoldDB" id="A0A5J5F1Z2"/>
<comment type="caution">
    <text evidence="8">The sequence shown here is derived from an EMBL/GenBank/DDBJ whole genome shotgun (WGS) entry which is preliminary data.</text>
</comment>
<feature type="compositionally biased region" description="Gly residues" evidence="6">
    <location>
        <begin position="661"/>
        <end position="670"/>
    </location>
</feature>
<keyword evidence="4 5" id="KW-0440">LIM domain</keyword>
<feature type="region of interest" description="Disordered" evidence="6">
    <location>
        <begin position="259"/>
        <end position="502"/>
    </location>
</feature>
<dbReference type="SMART" id="SM00132">
    <property type="entry name" value="LIM"/>
    <property type="match status" value="2"/>
</dbReference>
<feature type="compositionally biased region" description="Polar residues" evidence="6">
    <location>
        <begin position="82"/>
        <end position="95"/>
    </location>
</feature>
<accession>A0A5J5F1Z2</accession>
<feature type="compositionally biased region" description="Low complexity" evidence="6">
    <location>
        <begin position="363"/>
        <end position="390"/>
    </location>
</feature>
<keyword evidence="9" id="KW-1185">Reference proteome</keyword>
<evidence type="ECO:0000256" key="1">
    <source>
        <dbReference type="ARBA" id="ARBA00022723"/>
    </source>
</evidence>
<feature type="region of interest" description="Disordered" evidence="6">
    <location>
        <begin position="638"/>
        <end position="682"/>
    </location>
</feature>
<feature type="compositionally biased region" description="Pro residues" evidence="6">
    <location>
        <begin position="157"/>
        <end position="167"/>
    </location>
</feature>
<dbReference type="GO" id="GO:0030695">
    <property type="term" value="F:GTPase regulator activity"/>
    <property type="evidence" value="ECO:0007669"/>
    <property type="project" value="UniProtKB-ARBA"/>
</dbReference>
<protein>
    <recommendedName>
        <fullName evidence="7">LIM zinc-binding domain-containing protein</fullName>
    </recommendedName>
</protein>
<sequence>MATTARESSLLPHIKCSGCGLDVEISQLGDHVCGAPSPRDHSTAGALASLLGFRSVPSSKPKPARIDPYIANNSHAGVGSLTPGSSNSASRTHSPATPRDVELLPATSNSGLQAAQRKPSVALSPYAGTFPPSEPVPRTGSDSPTIPPKDFYDAHPPFSPTSIPPLSPGLNGGRSLMDRMNTIAPGPFDVRRGSDDAGRTSPMTTAFSERGGPSGKRSADQLPTLAATYLGENRSTNPRETVGTVNLGFEKWRIPEDSVVPRLPDNMERSSPDSTASVAPSGYRLKRADTIPLPSDHGIPPSPSRASTLPLKPGSRMQRVPPHGGALPVPPPEPLPPLRIGSPYEYRAASKRYEGKPHAATLSVSSSSTSSAYSHLSKSSMSSPPGSDISLTDRLSGPNFVDPKTFNHAQHKRPPIPSSNVMGEIDSLMDQLNFSTSPPDERQPSVGQRRPSIDQHQRRPSRQHSREPLRESLSPQENGKSRAPPPLGPSSASSSPVDGHLDTFQKGHKRVLTSKGPCRGCGEHIFGKSVSSADNRVTGRWHKQCFVCQKCRMPFASAEFYVLDNLPFCHRHYHELNNSLCKMCDFGIEGPCLETMDWERYHPNCFTCTECRCILDYDYFEINGRPFCEQHARRFMQPRRPLRPPPNGAPMARMGSMGSMGPRGGPGRSPGGLMPPGPPPAVKVERRRTRLMFMGEQPSMPGMV</sequence>
<dbReference type="Proteomes" id="UP000326924">
    <property type="component" value="Unassembled WGS sequence"/>
</dbReference>
<dbReference type="PROSITE" id="PS00478">
    <property type="entry name" value="LIM_DOMAIN_1"/>
    <property type="match status" value="1"/>
</dbReference>
<evidence type="ECO:0000256" key="4">
    <source>
        <dbReference type="ARBA" id="ARBA00023038"/>
    </source>
</evidence>
<dbReference type="CDD" id="cd09397">
    <property type="entry name" value="LIM1_UF1"/>
    <property type="match status" value="1"/>
</dbReference>